<gene>
    <name evidence="1" type="ORF">C1645_744482</name>
</gene>
<dbReference type="Proteomes" id="UP000265703">
    <property type="component" value="Unassembled WGS sequence"/>
</dbReference>
<dbReference type="AlphaFoldDB" id="A0A397SFE6"/>
<reference evidence="1 2" key="1">
    <citation type="submission" date="2018-06" db="EMBL/GenBank/DDBJ databases">
        <title>Comparative genomics reveals the genomic features of Rhizophagus irregularis, R. cerebriforme, R. diaphanum and Gigaspora rosea, and their symbiotic lifestyle signature.</title>
        <authorList>
            <person name="Morin E."/>
            <person name="San Clemente H."/>
            <person name="Chen E.C.H."/>
            <person name="De La Providencia I."/>
            <person name="Hainaut M."/>
            <person name="Kuo A."/>
            <person name="Kohler A."/>
            <person name="Murat C."/>
            <person name="Tang N."/>
            <person name="Roy S."/>
            <person name="Loubradou J."/>
            <person name="Henrissat B."/>
            <person name="Grigoriev I.V."/>
            <person name="Corradi N."/>
            <person name="Roux C."/>
            <person name="Martin F.M."/>
        </authorList>
    </citation>
    <scope>NUCLEOTIDE SEQUENCE [LARGE SCALE GENOMIC DNA]</scope>
    <source>
        <strain evidence="1 2">DAOM 227022</strain>
    </source>
</reference>
<name>A0A397SFE6_9GLOM</name>
<proteinExistence type="predicted"/>
<comment type="caution">
    <text evidence="1">The sequence shown here is derived from an EMBL/GenBank/DDBJ whole genome shotgun (WGS) entry which is preliminary data.</text>
</comment>
<keyword evidence="2" id="KW-1185">Reference proteome</keyword>
<organism evidence="1 2">
    <name type="scientific">Glomus cerebriforme</name>
    <dbReference type="NCBI Taxonomy" id="658196"/>
    <lineage>
        <taxon>Eukaryota</taxon>
        <taxon>Fungi</taxon>
        <taxon>Fungi incertae sedis</taxon>
        <taxon>Mucoromycota</taxon>
        <taxon>Glomeromycotina</taxon>
        <taxon>Glomeromycetes</taxon>
        <taxon>Glomerales</taxon>
        <taxon>Glomeraceae</taxon>
        <taxon>Glomus</taxon>
    </lineage>
</organism>
<accession>A0A397SFE6</accession>
<protein>
    <submittedName>
        <fullName evidence="1">Uncharacterized protein</fullName>
    </submittedName>
</protein>
<dbReference type="EMBL" id="QKYT01000789">
    <property type="protein sequence ID" value="RIA81481.1"/>
    <property type="molecule type" value="Genomic_DNA"/>
</dbReference>
<evidence type="ECO:0000313" key="1">
    <source>
        <dbReference type="EMBL" id="RIA81481.1"/>
    </source>
</evidence>
<dbReference type="OrthoDB" id="2433830at2759"/>
<evidence type="ECO:0000313" key="2">
    <source>
        <dbReference type="Proteomes" id="UP000265703"/>
    </source>
</evidence>
<sequence>MDKYKLLTNDPYYHNKTVQLNINGSITDITIGPKSASERILGYYINANNMDKGTISHMKSVVSYNACLLRKKRITHDHASYIINKVILPKLEYMMNFTFLNASILNQIMKPLKQIFKHKLNLSSTTNDNIIYTDLNPYIQNLNNIQTLAHLPLYNYIFNSSNLQHIARQLITNSQLDFWLPFWPNLERIYNIDESKYPTFTTFSKALIKFASIGCTFSPSFNTTIIGGSTAIIDQLPFDAPTIRSWKTRTLIFEDQLTLLDGQYVKTWNDINIDPDNPLK</sequence>